<dbReference type="AlphaFoldDB" id="A0A392UHE4"/>
<sequence>NLKNPPCFRGQLVNPATPLFRRHWLPKLSRTTQLALSKQKREIEAVEAKETEARNLTAAVETQTDVEAEMAVRRSMV</sequence>
<evidence type="ECO:0000313" key="2">
    <source>
        <dbReference type="Proteomes" id="UP000265520"/>
    </source>
</evidence>
<name>A0A392UHE4_9FABA</name>
<accession>A0A392UHE4</accession>
<feature type="non-terminal residue" evidence="1">
    <location>
        <position position="1"/>
    </location>
</feature>
<dbReference type="EMBL" id="LXQA010810259">
    <property type="protein sequence ID" value="MCI72084.1"/>
    <property type="molecule type" value="Genomic_DNA"/>
</dbReference>
<dbReference type="Proteomes" id="UP000265520">
    <property type="component" value="Unassembled WGS sequence"/>
</dbReference>
<comment type="caution">
    <text evidence="1">The sequence shown here is derived from an EMBL/GenBank/DDBJ whole genome shotgun (WGS) entry which is preliminary data.</text>
</comment>
<protein>
    <submittedName>
        <fullName evidence="1">Uncharacterized protein</fullName>
    </submittedName>
</protein>
<evidence type="ECO:0000313" key="1">
    <source>
        <dbReference type="EMBL" id="MCI72084.1"/>
    </source>
</evidence>
<proteinExistence type="predicted"/>
<organism evidence="1 2">
    <name type="scientific">Trifolium medium</name>
    <dbReference type="NCBI Taxonomy" id="97028"/>
    <lineage>
        <taxon>Eukaryota</taxon>
        <taxon>Viridiplantae</taxon>
        <taxon>Streptophyta</taxon>
        <taxon>Embryophyta</taxon>
        <taxon>Tracheophyta</taxon>
        <taxon>Spermatophyta</taxon>
        <taxon>Magnoliopsida</taxon>
        <taxon>eudicotyledons</taxon>
        <taxon>Gunneridae</taxon>
        <taxon>Pentapetalae</taxon>
        <taxon>rosids</taxon>
        <taxon>fabids</taxon>
        <taxon>Fabales</taxon>
        <taxon>Fabaceae</taxon>
        <taxon>Papilionoideae</taxon>
        <taxon>50 kb inversion clade</taxon>
        <taxon>NPAAA clade</taxon>
        <taxon>Hologalegina</taxon>
        <taxon>IRL clade</taxon>
        <taxon>Trifolieae</taxon>
        <taxon>Trifolium</taxon>
    </lineage>
</organism>
<reference evidence="1 2" key="1">
    <citation type="journal article" date="2018" name="Front. Plant Sci.">
        <title>Red Clover (Trifolium pratense) and Zigzag Clover (T. medium) - A Picture of Genomic Similarities and Differences.</title>
        <authorList>
            <person name="Dluhosova J."/>
            <person name="Istvanek J."/>
            <person name="Nedelnik J."/>
            <person name="Repkova J."/>
        </authorList>
    </citation>
    <scope>NUCLEOTIDE SEQUENCE [LARGE SCALE GENOMIC DNA]</scope>
    <source>
        <strain evidence="2">cv. 10/8</strain>
        <tissue evidence="1">Leaf</tissue>
    </source>
</reference>
<feature type="non-terminal residue" evidence="1">
    <location>
        <position position="77"/>
    </location>
</feature>
<keyword evidence="2" id="KW-1185">Reference proteome</keyword>